<dbReference type="RefSeq" id="XP_024400631.1">
    <property type="nucleotide sequence ID" value="XM_024544863.2"/>
</dbReference>
<reference evidence="4" key="3">
    <citation type="submission" date="2020-12" db="UniProtKB">
        <authorList>
            <consortium name="EnsemblPlants"/>
        </authorList>
    </citation>
    <scope>IDENTIFICATION</scope>
</reference>
<dbReference type="OrthoDB" id="1735671at2759"/>
<reference evidence="3 5" key="1">
    <citation type="journal article" date="2008" name="Science">
        <title>The Physcomitrella genome reveals evolutionary insights into the conquest of land by plants.</title>
        <authorList>
            <person name="Rensing S."/>
            <person name="Lang D."/>
            <person name="Zimmer A."/>
            <person name="Terry A."/>
            <person name="Salamov A."/>
            <person name="Shapiro H."/>
            <person name="Nishiyama T."/>
            <person name="Perroud P.-F."/>
            <person name="Lindquist E."/>
            <person name="Kamisugi Y."/>
            <person name="Tanahashi T."/>
            <person name="Sakakibara K."/>
            <person name="Fujita T."/>
            <person name="Oishi K."/>
            <person name="Shin-I T."/>
            <person name="Kuroki Y."/>
            <person name="Toyoda A."/>
            <person name="Suzuki Y."/>
            <person name="Hashimoto A."/>
            <person name="Yamaguchi K."/>
            <person name="Sugano A."/>
            <person name="Kohara Y."/>
            <person name="Fujiyama A."/>
            <person name="Anterola A."/>
            <person name="Aoki S."/>
            <person name="Ashton N."/>
            <person name="Barbazuk W.B."/>
            <person name="Barker E."/>
            <person name="Bennetzen J."/>
            <person name="Bezanilla M."/>
            <person name="Blankenship R."/>
            <person name="Cho S.H."/>
            <person name="Dutcher S."/>
            <person name="Estelle M."/>
            <person name="Fawcett J.A."/>
            <person name="Gundlach H."/>
            <person name="Hanada K."/>
            <person name="Heyl A."/>
            <person name="Hicks K.A."/>
            <person name="Hugh J."/>
            <person name="Lohr M."/>
            <person name="Mayer K."/>
            <person name="Melkozernov A."/>
            <person name="Murata T."/>
            <person name="Nelson D."/>
            <person name="Pils B."/>
            <person name="Prigge M."/>
            <person name="Reiss B."/>
            <person name="Renner T."/>
            <person name="Rombauts S."/>
            <person name="Rushton P."/>
            <person name="Sanderfoot A."/>
            <person name="Schween G."/>
            <person name="Shiu S.-H."/>
            <person name="Stueber K."/>
            <person name="Theodoulou F.L."/>
            <person name="Tu H."/>
            <person name="Van de Peer Y."/>
            <person name="Verrier P.J."/>
            <person name="Waters E."/>
            <person name="Wood A."/>
            <person name="Yang L."/>
            <person name="Cove D."/>
            <person name="Cuming A."/>
            <person name="Hasebe M."/>
            <person name="Lucas S."/>
            <person name="Mishler D.B."/>
            <person name="Reski R."/>
            <person name="Grigoriev I."/>
            <person name="Quatrano R.S."/>
            <person name="Boore J.L."/>
        </authorList>
    </citation>
    <scope>NUCLEOTIDE SEQUENCE [LARGE SCALE GENOMIC DNA]</scope>
    <source>
        <strain evidence="4 5">cv. Gransden 2004</strain>
    </source>
</reference>
<proteinExistence type="predicted"/>
<evidence type="ECO:0000256" key="2">
    <source>
        <dbReference type="SAM" id="MobiDB-lite"/>
    </source>
</evidence>
<protein>
    <submittedName>
        <fullName evidence="3 4">Uncharacterized protein</fullName>
    </submittedName>
</protein>
<dbReference type="AlphaFoldDB" id="A0A2K1J2G6"/>
<dbReference type="EnsemblPlants" id="Pp3c17_2150V3.1">
    <property type="protein sequence ID" value="Pp3c17_2150V3.1"/>
    <property type="gene ID" value="Pp3c17_2150"/>
</dbReference>
<feature type="region of interest" description="Disordered" evidence="2">
    <location>
        <begin position="717"/>
        <end position="781"/>
    </location>
</feature>
<feature type="compositionally biased region" description="Polar residues" evidence="2">
    <location>
        <begin position="651"/>
        <end position="668"/>
    </location>
</feature>
<keyword evidence="1" id="KW-0175">Coiled coil</keyword>
<reference evidence="3 5" key="2">
    <citation type="journal article" date="2018" name="Plant J.">
        <title>The Physcomitrella patens chromosome-scale assembly reveals moss genome structure and evolution.</title>
        <authorList>
            <person name="Lang D."/>
            <person name="Ullrich K.K."/>
            <person name="Murat F."/>
            <person name="Fuchs J."/>
            <person name="Jenkins J."/>
            <person name="Haas F.B."/>
            <person name="Piednoel M."/>
            <person name="Gundlach H."/>
            <person name="Van Bel M."/>
            <person name="Meyberg R."/>
            <person name="Vives C."/>
            <person name="Morata J."/>
            <person name="Symeonidi A."/>
            <person name="Hiss M."/>
            <person name="Muchero W."/>
            <person name="Kamisugi Y."/>
            <person name="Saleh O."/>
            <person name="Blanc G."/>
            <person name="Decker E.L."/>
            <person name="van Gessel N."/>
            <person name="Grimwood J."/>
            <person name="Hayes R.D."/>
            <person name="Graham S.W."/>
            <person name="Gunter L.E."/>
            <person name="McDaniel S.F."/>
            <person name="Hoernstein S.N.W."/>
            <person name="Larsson A."/>
            <person name="Li F.W."/>
            <person name="Perroud P.F."/>
            <person name="Phillips J."/>
            <person name="Ranjan P."/>
            <person name="Rokshar D.S."/>
            <person name="Rothfels C.J."/>
            <person name="Schneider L."/>
            <person name="Shu S."/>
            <person name="Stevenson D.W."/>
            <person name="Thummler F."/>
            <person name="Tillich M."/>
            <person name="Villarreal Aguilar J.C."/>
            <person name="Widiez T."/>
            <person name="Wong G.K."/>
            <person name="Wymore A."/>
            <person name="Zhang Y."/>
            <person name="Zimmer A.D."/>
            <person name="Quatrano R.S."/>
            <person name="Mayer K.F.X."/>
            <person name="Goodstein D."/>
            <person name="Casacuberta J.M."/>
            <person name="Vandepoele K."/>
            <person name="Reski R."/>
            <person name="Cuming A.C."/>
            <person name="Tuskan G.A."/>
            <person name="Maumus F."/>
            <person name="Salse J."/>
            <person name="Schmutz J."/>
            <person name="Rensing S.A."/>
        </authorList>
    </citation>
    <scope>NUCLEOTIDE SEQUENCE [LARGE SCALE GENOMIC DNA]</scope>
    <source>
        <strain evidence="4 5">cv. Gransden 2004</strain>
    </source>
</reference>
<evidence type="ECO:0000256" key="1">
    <source>
        <dbReference type="SAM" id="Coils"/>
    </source>
</evidence>
<evidence type="ECO:0000313" key="5">
    <source>
        <dbReference type="Proteomes" id="UP000006727"/>
    </source>
</evidence>
<gene>
    <name evidence="4" type="primary">LOC112294447</name>
    <name evidence="3" type="ORF">PHYPA_021572</name>
</gene>
<sequence length="781" mass="86211">MEEEDGTGYKRKSVVGTDLLAPSFSQMAVTEASNVDLVGKLKTLGAGRKKLMTKYFDIEEVESGPIFSEYFAVSLAFVALGSMIREANLRMRRNDADCVDVVPAKLQRMALDSMLKSAMERLRGLARRTQTLEEKVRDRSYMEAAFQFERLEFLKRISRLEATIAKHVEAEAAWRKEKDELNKRISDVDAQRGYFFKKMGEAETLLADLQRLRMEDGKANAKLVEIYAGREQSWKSERAKLRHEIDLLKERLSRILTQSQVKPSQSFEVAAEALRMRNLKRRPKEIVRDKVISEREFNALVGVEQYHKPEADLRSRNELHTAVTDRKDSGGVDVQEPLVQNQEMEDELAIILKRVGAMKRRGTSGSKLDELLNQAKGKPELKRLGSFEQAPRSLSIDSTLLLRSDAKNMKDVEIDDEGAKDIWQAIEVQECKNVQGSSNFVNEENAKSESSRSSLLNPTDLIHEKLDAPETNASQEQSSAAVGSTVAEHDRALQNTVENAKLTSDPMAINSVEDAIDLSPNEGCWVVSSEATNSVGTEFKGYFITTAESSCGDEIPVTLADVPVGQGFVDSLKLFEDDVNSGIVLDNPTCTSPTSDGNQLDVVDDEPSSSFLDHLVQLQASAEEIDRCQVNTSDDAGLPLTRMRNIDVTEVSTGTSCQETEELQGSSQEMKEPREEDCEVSPQASSIKCETSSHKGETEASDIAQFLLNDSVVSNGEMDTLAEVPSSNDVDEPADASSGRAQAEDPVSTVETGDDVASLKPVTETSERLADSPLLQSPSAT</sequence>
<name>A0A2K1J2G6_PHYPA</name>
<organism evidence="3">
    <name type="scientific">Physcomitrium patens</name>
    <name type="common">Spreading-leaved earth moss</name>
    <name type="synonym">Physcomitrella patens</name>
    <dbReference type="NCBI Taxonomy" id="3218"/>
    <lineage>
        <taxon>Eukaryota</taxon>
        <taxon>Viridiplantae</taxon>
        <taxon>Streptophyta</taxon>
        <taxon>Embryophyta</taxon>
        <taxon>Bryophyta</taxon>
        <taxon>Bryophytina</taxon>
        <taxon>Bryopsida</taxon>
        <taxon>Funariidae</taxon>
        <taxon>Funariales</taxon>
        <taxon>Funariaceae</taxon>
        <taxon>Physcomitrium</taxon>
    </lineage>
</organism>
<feature type="region of interest" description="Disordered" evidence="2">
    <location>
        <begin position="651"/>
        <end position="696"/>
    </location>
</feature>
<evidence type="ECO:0000313" key="4">
    <source>
        <dbReference type="EnsemblPlants" id="Pp3c17_2150V3.1"/>
    </source>
</evidence>
<dbReference type="PANTHER" id="PTHR47747">
    <property type="entry name" value="RIBONUCLEASE P PROTEIN SUBUNIT P38-LIKE PROTEIN"/>
    <property type="match status" value="1"/>
</dbReference>
<accession>A0A2K1J2G6</accession>
<feature type="coiled-coil region" evidence="1">
    <location>
        <begin position="231"/>
        <end position="258"/>
    </location>
</feature>
<dbReference type="EMBL" id="ABEU02000017">
    <property type="protein sequence ID" value="PNR35722.1"/>
    <property type="molecule type" value="Genomic_DNA"/>
</dbReference>
<keyword evidence="5" id="KW-1185">Reference proteome</keyword>
<dbReference type="PANTHER" id="PTHR47747:SF2">
    <property type="entry name" value="RIBONUCLEASE P PROTEIN SUBUNIT P38-LIKE PROTEIN"/>
    <property type="match status" value="1"/>
</dbReference>
<evidence type="ECO:0000313" key="3">
    <source>
        <dbReference type="EMBL" id="PNR35722.1"/>
    </source>
</evidence>
<dbReference type="EnsemblPlants" id="Pp3c17_2150V3.2">
    <property type="protein sequence ID" value="Pp3c17_2150V3.2"/>
    <property type="gene ID" value="Pp3c17_2150"/>
</dbReference>
<dbReference type="Gramene" id="Pp3c17_2150V3.1">
    <property type="protein sequence ID" value="Pp3c17_2150V3.1"/>
    <property type="gene ID" value="Pp3c17_2150"/>
</dbReference>
<dbReference type="GeneID" id="112294447"/>
<dbReference type="Gramene" id="Pp3c17_2150V3.2">
    <property type="protein sequence ID" value="Pp3c17_2150V3.2"/>
    <property type="gene ID" value="Pp3c17_2150"/>
</dbReference>
<dbReference type="Proteomes" id="UP000006727">
    <property type="component" value="Chromosome 17"/>
</dbReference>
<feature type="region of interest" description="Disordered" evidence="2">
    <location>
        <begin position="439"/>
        <end position="458"/>
    </location>
</feature>